<keyword evidence="3" id="KW-1185">Reference proteome</keyword>
<evidence type="ECO:0000313" key="3">
    <source>
        <dbReference type="Proteomes" id="UP001151529"/>
    </source>
</evidence>
<dbReference type="Proteomes" id="UP001151529">
    <property type="component" value="Chromosome 16"/>
</dbReference>
<keyword evidence="1" id="KW-1133">Transmembrane helix</keyword>
<organism evidence="2 3">
    <name type="scientific">Salix viminalis</name>
    <name type="common">Common osier</name>
    <name type="synonym">Basket willow</name>
    <dbReference type="NCBI Taxonomy" id="40686"/>
    <lineage>
        <taxon>Eukaryota</taxon>
        <taxon>Viridiplantae</taxon>
        <taxon>Streptophyta</taxon>
        <taxon>Embryophyta</taxon>
        <taxon>Tracheophyta</taxon>
        <taxon>Spermatophyta</taxon>
        <taxon>Magnoliopsida</taxon>
        <taxon>eudicotyledons</taxon>
        <taxon>Gunneridae</taxon>
        <taxon>Pentapetalae</taxon>
        <taxon>rosids</taxon>
        <taxon>fabids</taxon>
        <taxon>Malpighiales</taxon>
        <taxon>Salicaceae</taxon>
        <taxon>Saliceae</taxon>
        <taxon>Salix</taxon>
    </lineage>
</organism>
<dbReference type="EMBL" id="JAPFFL010000001">
    <property type="protein sequence ID" value="KAJ6751294.1"/>
    <property type="molecule type" value="Genomic_DNA"/>
</dbReference>
<sequence>MATEQVDVPEIPARHFNEYFRHAGTSVLYNRNKKGHNIFVFVNTLAFSASTSTILGLLLDSPFQTEVLLAIYSTNGAFAVSVAAVQPLKPMEWGLLSVAFILPYIIRVFSNIIQRYR</sequence>
<dbReference type="OrthoDB" id="847533at2759"/>
<evidence type="ECO:0008006" key="4">
    <source>
        <dbReference type="Google" id="ProtNLM"/>
    </source>
</evidence>
<reference evidence="2" key="2">
    <citation type="journal article" date="2023" name="Int. J. Mol. Sci.">
        <title>De Novo Assembly and Annotation of 11 Diverse Shrub Willow (Salix) Genomes Reveals Novel Gene Organization in Sex-Linked Regions.</title>
        <authorList>
            <person name="Hyden B."/>
            <person name="Feng K."/>
            <person name="Yates T.B."/>
            <person name="Jawdy S."/>
            <person name="Cereghino C."/>
            <person name="Smart L.B."/>
            <person name="Muchero W."/>
        </authorList>
    </citation>
    <scope>NUCLEOTIDE SEQUENCE [LARGE SCALE GENOMIC DNA]</scope>
    <source>
        <tissue evidence="2">Shoot tip</tissue>
    </source>
</reference>
<dbReference type="AlphaFoldDB" id="A0A9Q0VM69"/>
<feature type="transmembrane region" description="Helical" evidence="1">
    <location>
        <begin position="93"/>
        <end position="113"/>
    </location>
</feature>
<gene>
    <name evidence="2" type="ORF">OIU85_001790</name>
</gene>
<reference evidence="2" key="1">
    <citation type="submission" date="2022-11" db="EMBL/GenBank/DDBJ databases">
        <authorList>
            <person name="Hyden B.L."/>
            <person name="Feng K."/>
            <person name="Yates T."/>
            <person name="Jawdy S."/>
            <person name="Smart L.B."/>
            <person name="Muchero W."/>
        </authorList>
    </citation>
    <scope>NUCLEOTIDE SEQUENCE</scope>
    <source>
        <tissue evidence="2">Shoot tip</tissue>
    </source>
</reference>
<evidence type="ECO:0000256" key="1">
    <source>
        <dbReference type="SAM" id="Phobius"/>
    </source>
</evidence>
<name>A0A9Q0VM69_SALVM</name>
<proteinExistence type="predicted"/>
<keyword evidence="1" id="KW-0472">Membrane</keyword>
<keyword evidence="1" id="KW-0812">Transmembrane</keyword>
<comment type="caution">
    <text evidence="2">The sequence shown here is derived from an EMBL/GenBank/DDBJ whole genome shotgun (WGS) entry which is preliminary data.</text>
</comment>
<protein>
    <recommendedName>
        <fullName evidence="4">PGG domain-containing protein</fullName>
    </recommendedName>
</protein>
<evidence type="ECO:0000313" key="2">
    <source>
        <dbReference type="EMBL" id="KAJ6751294.1"/>
    </source>
</evidence>
<feature type="transmembrane region" description="Helical" evidence="1">
    <location>
        <begin position="38"/>
        <end position="60"/>
    </location>
</feature>
<accession>A0A9Q0VM69</accession>